<organism evidence="1 2">
    <name type="scientific">Dermacentor silvarum</name>
    <name type="common">Tick</name>
    <dbReference type="NCBI Taxonomy" id="543639"/>
    <lineage>
        <taxon>Eukaryota</taxon>
        <taxon>Metazoa</taxon>
        <taxon>Ecdysozoa</taxon>
        <taxon>Arthropoda</taxon>
        <taxon>Chelicerata</taxon>
        <taxon>Arachnida</taxon>
        <taxon>Acari</taxon>
        <taxon>Parasitiformes</taxon>
        <taxon>Ixodida</taxon>
        <taxon>Ixodoidea</taxon>
        <taxon>Ixodidae</taxon>
        <taxon>Rhipicephalinae</taxon>
        <taxon>Dermacentor</taxon>
    </lineage>
</organism>
<evidence type="ECO:0000313" key="1">
    <source>
        <dbReference type="EMBL" id="KAH7933526.1"/>
    </source>
</evidence>
<proteinExistence type="predicted"/>
<evidence type="ECO:0000313" key="2">
    <source>
        <dbReference type="Proteomes" id="UP000821865"/>
    </source>
</evidence>
<sequence length="136" mass="15237">MNHVQDKVCERHFRASDIRTSSSYVDSKTGKVVESKLKIARLSPDAVPCVFPNCTAYLSAPATATSREAPDEKRMRLEAASLREAVAASFQTHEEEESGNNIDTFQALCFGNQAFQLLECYFSTHLRVFVFQSCFC</sequence>
<dbReference type="Proteomes" id="UP000821865">
    <property type="component" value="Chromosome 9"/>
</dbReference>
<protein>
    <submittedName>
        <fullName evidence="1">Uncharacterized protein</fullName>
    </submittedName>
</protein>
<gene>
    <name evidence="1" type="ORF">HPB49_013378</name>
</gene>
<reference evidence="1" key="1">
    <citation type="submission" date="2020-05" db="EMBL/GenBank/DDBJ databases">
        <title>Large-scale comparative analyses of tick genomes elucidate their genetic diversity and vector capacities.</title>
        <authorList>
            <person name="Jia N."/>
            <person name="Wang J."/>
            <person name="Shi W."/>
            <person name="Du L."/>
            <person name="Sun Y."/>
            <person name="Zhan W."/>
            <person name="Jiang J."/>
            <person name="Wang Q."/>
            <person name="Zhang B."/>
            <person name="Ji P."/>
            <person name="Sakyi L.B."/>
            <person name="Cui X."/>
            <person name="Yuan T."/>
            <person name="Jiang B."/>
            <person name="Yang W."/>
            <person name="Lam T.T.-Y."/>
            <person name="Chang Q."/>
            <person name="Ding S."/>
            <person name="Wang X."/>
            <person name="Zhu J."/>
            <person name="Ruan X."/>
            <person name="Zhao L."/>
            <person name="Wei J."/>
            <person name="Que T."/>
            <person name="Du C."/>
            <person name="Cheng J."/>
            <person name="Dai P."/>
            <person name="Han X."/>
            <person name="Huang E."/>
            <person name="Gao Y."/>
            <person name="Liu J."/>
            <person name="Shao H."/>
            <person name="Ye R."/>
            <person name="Li L."/>
            <person name="Wei W."/>
            <person name="Wang X."/>
            <person name="Wang C."/>
            <person name="Yang T."/>
            <person name="Huo Q."/>
            <person name="Li W."/>
            <person name="Guo W."/>
            <person name="Chen H."/>
            <person name="Zhou L."/>
            <person name="Ni X."/>
            <person name="Tian J."/>
            <person name="Zhou Y."/>
            <person name="Sheng Y."/>
            <person name="Liu T."/>
            <person name="Pan Y."/>
            <person name="Xia L."/>
            <person name="Li J."/>
            <person name="Zhao F."/>
            <person name="Cao W."/>
        </authorList>
    </citation>
    <scope>NUCLEOTIDE SEQUENCE</scope>
    <source>
        <strain evidence="1">Dsil-2018</strain>
    </source>
</reference>
<name>A0ACB8C3W8_DERSI</name>
<comment type="caution">
    <text evidence="1">The sequence shown here is derived from an EMBL/GenBank/DDBJ whole genome shotgun (WGS) entry which is preliminary data.</text>
</comment>
<keyword evidence="2" id="KW-1185">Reference proteome</keyword>
<accession>A0ACB8C3W8</accession>
<dbReference type="EMBL" id="CM023478">
    <property type="protein sequence ID" value="KAH7933526.1"/>
    <property type="molecule type" value="Genomic_DNA"/>
</dbReference>